<dbReference type="InterPro" id="IPR007922">
    <property type="entry name" value="DciA-like"/>
</dbReference>
<name>A0ABW0PKH6_9BURK</name>
<gene>
    <name evidence="1" type="ORF">ACFPOU_18940</name>
</gene>
<evidence type="ECO:0000313" key="1">
    <source>
        <dbReference type="EMBL" id="MFC5513181.1"/>
    </source>
</evidence>
<evidence type="ECO:0000313" key="2">
    <source>
        <dbReference type="Proteomes" id="UP001596031"/>
    </source>
</evidence>
<organism evidence="1 2">
    <name type="scientific">Massilia jejuensis</name>
    <dbReference type="NCBI Taxonomy" id="648894"/>
    <lineage>
        <taxon>Bacteria</taxon>
        <taxon>Pseudomonadati</taxon>
        <taxon>Pseudomonadota</taxon>
        <taxon>Betaproteobacteria</taxon>
        <taxon>Burkholderiales</taxon>
        <taxon>Oxalobacteraceae</taxon>
        <taxon>Telluria group</taxon>
        <taxon>Massilia</taxon>
    </lineage>
</organism>
<reference evidence="2" key="1">
    <citation type="journal article" date="2019" name="Int. J. Syst. Evol. Microbiol.">
        <title>The Global Catalogue of Microorganisms (GCM) 10K type strain sequencing project: providing services to taxonomists for standard genome sequencing and annotation.</title>
        <authorList>
            <consortium name="The Broad Institute Genomics Platform"/>
            <consortium name="The Broad Institute Genome Sequencing Center for Infectious Disease"/>
            <person name="Wu L."/>
            <person name="Ma J."/>
        </authorList>
    </citation>
    <scope>NUCLEOTIDE SEQUENCE [LARGE SCALE GENOMIC DNA]</scope>
    <source>
        <strain evidence="2">CCUG 38813</strain>
    </source>
</reference>
<protein>
    <submittedName>
        <fullName evidence="1">DciA family protein</fullName>
    </submittedName>
</protein>
<proteinExistence type="predicted"/>
<accession>A0ABW0PKH6</accession>
<comment type="caution">
    <text evidence="1">The sequence shown here is derived from an EMBL/GenBank/DDBJ whole genome shotgun (WGS) entry which is preliminary data.</text>
</comment>
<keyword evidence="2" id="KW-1185">Reference proteome</keyword>
<sequence length="154" mass="16818">MHIYGTRNRKTSFDVTDFLRSNERMASLLPTALRMADLQRDVGLALPAMAGNCDVLAFQDGVLTLAVPSSAVAARLKQQLPKLQGTLLARGWQVASMRLKVQVTRAMPPRVETRVLELPPTAVDAFEELGDSLPDTPQNAALVAAIKRLAAKRR</sequence>
<dbReference type="EMBL" id="JBHSMS010000062">
    <property type="protein sequence ID" value="MFC5513181.1"/>
    <property type="molecule type" value="Genomic_DNA"/>
</dbReference>
<dbReference type="Proteomes" id="UP001596031">
    <property type="component" value="Unassembled WGS sequence"/>
</dbReference>
<dbReference type="RefSeq" id="WP_379724852.1">
    <property type="nucleotide sequence ID" value="NZ_JBHSMS010000062.1"/>
</dbReference>
<dbReference type="Pfam" id="PF05258">
    <property type="entry name" value="DciA"/>
    <property type="match status" value="1"/>
</dbReference>